<dbReference type="Proteomes" id="UP000648239">
    <property type="component" value="Unassembled WGS sequence"/>
</dbReference>
<dbReference type="PROSITE" id="PS51257">
    <property type="entry name" value="PROKAR_LIPOPROTEIN"/>
    <property type="match status" value="1"/>
</dbReference>
<comment type="caution">
    <text evidence="1">The sequence shown here is derived from an EMBL/GenBank/DDBJ whole genome shotgun (WGS) entry which is preliminary data.</text>
</comment>
<reference evidence="1 2" key="1">
    <citation type="submission" date="2020-08" db="EMBL/GenBank/DDBJ databases">
        <title>Acidobacteriota in marine sediments use diverse sulfur dissimilation pathways.</title>
        <authorList>
            <person name="Wasmund K."/>
        </authorList>
    </citation>
    <scope>NUCLEOTIDE SEQUENCE [LARGE SCALE GENOMIC DNA]</scope>
    <source>
        <strain evidence="1">MAG AM4</strain>
    </source>
</reference>
<dbReference type="AlphaFoldDB" id="A0A8J6Y1R1"/>
<protein>
    <submittedName>
        <fullName evidence="1">Uncharacterized protein</fullName>
    </submittedName>
</protein>
<accession>A0A8J6Y1R1</accession>
<gene>
    <name evidence="1" type="ORF">IFK94_10705</name>
</gene>
<proteinExistence type="predicted"/>
<sequence length="208" mass="21407">MIRHQRPALILFTALILPAMVIFGCGGSNSTPTSSPACMTFVPAQAPAAGFVAPEVDASSTCDILVLNMMVTDVNDLFGGGALLSFPTNLMTYTGISSAGSTLAQNGVAVEVAGDRACPDASGNWCRPLGQFFGEVTIGISRFSGVAPGVNVGAAPERLLRLTFTKGTGEGTTILSFPSDTNLFNSNIPPNNIIQPAPVWIGGTVTVN</sequence>
<evidence type="ECO:0000313" key="1">
    <source>
        <dbReference type="EMBL" id="MBD3868582.1"/>
    </source>
</evidence>
<dbReference type="EMBL" id="JACXWD010000036">
    <property type="protein sequence ID" value="MBD3868582.1"/>
    <property type="molecule type" value="Genomic_DNA"/>
</dbReference>
<name>A0A8J6Y1R1_9BACT</name>
<organism evidence="1 2">
    <name type="scientific">Candidatus Polarisedimenticola svalbardensis</name>
    <dbReference type="NCBI Taxonomy" id="2886004"/>
    <lineage>
        <taxon>Bacteria</taxon>
        <taxon>Pseudomonadati</taxon>
        <taxon>Acidobacteriota</taxon>
        <taxon>Candidatus Polarisedimenticolia</taxon>
        <taxon>Candidatus Polarisedimenticolales</taxon>
        <taxon>Candidatus Polarisedimenticolaceae</taxon>
        <taxon>Candidatus Polarisedimenticola</taxon>
    </lineage>
</organism>
<evidence type="ECO:0000313" key="2">
    <source>
        <dbReference type="Proteomes" id="UP000648239"/>
    </source>
</evidence>